<dbReference type="Proteomes" id="UP001203761">
    <property type="component" value="Unassembled WGS sequence"/>
</dbReference>
<dbReference type="Pfam" id="PF13344">
    <property type="entry name" value="Hydrolase_6"/>
    <property type="match status" value="1"/>
</dbReference>
<name>A0ABT0R2B3_9MICO</name>
<dbReference type="PANTHER" id="PTHR19288">
    <property type="entry name" value="4-NITROPHENYLPHOSPHATASE-RELATED"/>
    <property type="match status" value="1"/>
</dbReference>
<protein>
    <submittedName>
        <fullName evidence="1">HAD-IIA family hydrolase</fullName>
    </submittedName>
</protein>
<organism evidence="1 2">
    <name type="scientific">Brachybacterium equifaecis</name>
    <dbReference type="NCBI Taxonomy" id="2910770"/>
    <lineage>
        <taxon>Bacteria</taxon>
        <taxon>Bacillati</taxon>
        <taxon>Actinomycetota</taxon>
        <taxon>Actinomycetes</taxon>
        <taxon>Micrococcales</taxon>
        <taxon>Dermabacteraceae</taxon>
        <taxon>Brachybacterium</taxon>
    </lineage>
</organism>
<dbReference type="InterPro" id="IPR006439">
    <property type="entry name" value="HAD-SF_hydro_IA"/>
</dbReference>
<evidence type="ECO:0000313" key="2">
    <source>
        <dbReference type="Proteomes" id="UP001203761"/>
    </source>
</evidence>
<dbReference type="NCBIfam" id="TIGR01549">
    <property type="entry name" value="HAD-SF-IA-v1"/>
    <property type="match status" value="1"/>
</dbReference>
<dbReference type="RefSeq" id="WP_249737604.1">
    <property type="nucleotide sequence ID" value="NZ_JAKNCJ010000003.1"/>
</dbReference>
<gene>
    <name evidence="1" type="ORF">Bequi_09070</name>
</gene>
<dbReference type="GO" id="GO:0016787">
    <property type="term" value="F:hydrolase activity"/>
    <property type="evidence" value="ECO:0007669"/>
    <property type="project" value="UniProtKB-KW"/>
</dbReference>
<accession>A0ABT0R2B3</accession>
<evidence type="ECO:0000313" key="1">
    <source>
        <dbReference type="EMBL" id="MCL6423533.1"/>
    </source>
</evidence>
<dbReference type="EMBL" id="JAKNCJ010000003">
    <property type="protein sequence ID" value="MCL6423533.1"/>
    <property type="molecule type" value="Genomic_DNA"/>
</dbReference>
<dbReference type="InterPro" id="IPR023214">
    <property type="entry name" value="HAD_sf"/>
</dbReference>
<keyword evidence="2" id="KW-1185">Reference proteome</keyword>
<dbReference type="InterPro" id="IPR036412">
    <property type="entry name" value="HAD-like_sf"/>
</dbReference>
<dbReference type="InterPro" id="IPR006357">
    <property type="entry name" value="HAD-SF_hydro_IIA"/>
</dbReference>
<dbReference type="SUPFAM" id="SSF56784">
    <property type="entry name" value="HAD-like"/>
    <property type="match status" value="1"/>
</dbReference>
<proteinExistence type="predicted"/>
<dbReference type="Pfam" id="PF13242">
    <property type="entry name" value="Hydrolase_like"/>
    <property type="match status" value="1"/>
</dbReference>
<reference evidence="1" key="1">
    <citation type="submission" date="2022-02" db="EMBL/GenBank/DDBJ databases">
        <authorList>
            <person name="Lee M."/>
            <person name="Kim S.-J."/>
            <person name="Jung M.-Y."/>
        </authorList>
    </citation>
    <scope>NUCLEOTIDE SEQUENCE</scope>
    <source>
        <strain evidence="1">JHP9</strain>
    </source>
</reference>
<dbReference type="PANTHER" id="PTHR19288:SF95">
    <property type="entry name" value="D-GLYCEROL 3-PHOSPHATE PHOSPHATASE"/>
    <property type="match status" value="1"/>
</dbReference>
<dbReference type="Gene3D" id="3.40.50.1000">
    <property type="entry name" value="HAD superfamily/HAD-like"/>
    <property type="match status" value="2"/>
</dbReference>
<sequence length="342" mass="35359">MTVPISPSLLDVYDALLLDLDGTLMHGGVPIPHAADGVRTARERGALIGFITNNASRTPDAVVAHLAEVGVQAEAHEVATSPQIAVQLLAQHVEEGVTVLVVGAESLASEVAGAGFTPVFRDSEDVAAVIQGFSPTLGWADLAEGCYALRRGVPWVATNTDATLPTERGMAPGNGSLVHTLVHATGRTPLVAGKPQPEMFALAAEKLGARRPLVVGDRLDTDIEGGNRAGMDTLLVLTGVDGIAEAVHAEPLLRPTWILPDLSTLTAPAPRPLVQGDSARCGASGARWDGEDIVLTGQSADPRALHAALALIAQRHEEARFGGAVREESGTVIAPPAEAPAP</sequence>
<keyword evidence="1" id="KW-0378">Hydrolase</keyword>
<dbReference type="NCBIfam" id="TIGR01460">
    <property type="entry name" value="HAD-SF-IIA"/>
    <property type="match status" value="1"/>
</dbReference>
<comment type="caution">
    <text evidence="1">The sequence shown here is derived from an EMBL/GenBank/DDBJ whole genome shotgun (WGS) entry which is preliminary data.</text>
</comment>